<keyword evidence="2" id="KW-0808">Transferase</keyword>
<dbReference type="EMBL" id="FPBV01000005">
    <property type="protein sequence ID" value="SFU66044.1"/>
    <property type="molecule type" value="Genomic_DNA"/>
</dbReference>
<evidence type="ECO:0000313" key="2">
    <source>
        <dbReference type="EMBL" id="SFU66044.1"/>
    </source>
</evidence>
<evidence type="ECO:0000256" key="1">
    <source>
        <dbReference type="SAM" id="MobiDB-lite"/>
    </source>
</evidence>
<protein>
    <submittedName>
        <fullName evidence="2">RNA-directed DNA polymerase</fullName>
    </submittedName>
</protein>
<feature type="region of interest" description="Disordered" evidence="1">
    <location>
        <begin position="1"/>
        <end position="38"/>
    </location>
</feature>
<dbReference type="AlphaFoldDB" id="A0A1I7HZA4"/>
<keyword evidence="2" id="KW-0548">Nucleotidyltransferase</keyword>
<organism evidence="2 3">
    <name type="scientific">Alicyclobacillus macrosporangiidus</name>
    <dbReference type="NCBI Taxonomy" id="392015"/>
    <lineage>
        <taxon>Bacteria</taxon>
        <taxon>Bacillati</taxon>
        <taxon>Bacillota</taxon>
        <taxon>Bacilli</taxon>
        <taxon>Bacillales</taxon>
        <taxon>Alicyclobacillaceae</taxon>
        <taxon>Alicyclobacillus</taxon>
    </lineage>
</organism>
<accession>A0A1I7HZA4</accession>
<sequence>MRSCDERRQQNTPQGASAWRVAAKPREAGIGGPSSSLAQVQLPSCEEGDSLLEKMLERENLLQALRRVEASKGAPGVDGVTVAQLRSYIQTHWADIRQQLLAETYKPQPVRRVDIPKPEGGVTGHHLQGF</sequence>
<reference evidence="3" key="1">
    <citation type="submission" date="2016-10" db="EMBL/GenBank/DDBJ databases">
        <authorList>
            <person name="Varghese N."/>
        </authorList>
    </citation>
    <scope>NUCLEOTIDE SEQUENCE [LARGE SCALE GENOMIC DNA]</scope>
    <source>
        <strain evidence="3">DSM 17980</strain>
    </source>
</reference>
<gene>
    <name evidence="2" type="ORF">SAMN05421543_105192</name>
</gene>
<dbReference type="eggNOG" id="COG3344">
    <property type="taxonomic scope" value="Bacteria"/>
</dbReference>
<keyword evidence="2" id="KW-0695">RNA-directed DNA polymerase</keyword>
<dbReference type="Proteomes" id="UP000183508">
    <property type="component" value="Unassembled WGS sequence"/>
</dbReference>
<feature type="region of interest" description="Disordered" evidence="1">
    <location>
        <begin position="111"/>
        <end position="130"/>
    </location>
</feature>
<proteinExistence type="predicted"/>
<dbReference type="GO" id="GO:0003964">
    <property type="term" value="F:RNA-directed DNA polymerase activity"/>
    <property type="evidence" value="ECO:0007669"/>
    <property type="project" value="UniProtKB-KW"/>
</dbReference>
<dbReference type="STRING" id="392015.SAMN05421543_105192"/>
<name>A0A1I7HZA4_9BACL</name>
<keyword evidence="3" id="KW-1185">Reference proteome</keyword>
<evidence type="ECO:0000313" key="3">
    <source>
        <dbReference type="Proteomes" id="UP000183508"/>
    </source>
</evidence>